<dbReference type="InterPro" id="IPR027417">
    <property type="entry name" value="P-loop_NTPase"/>
</dbReference>
<keyword evidence="1" id="KW-0812">Transmembrane</keyword>
<feature type="domain" description="NACHT N-terminal Helical" evidence="2">
    <location>
        <begin position="3"/>
        <end position="230"/>
    </location>
</feature>
<name>A0A543CP43_9ACTN</name>
<evidence type="ECO:0000259" key="2">
    <source>
        <dbReference type="Pfam" id="PF22738"/>
    </source>
</evidence>
<dbReference type="Proteomes" id="UP000316096">
    <property type="component" value="Unassembled WGS sequence"/>
</dbReference>
<evidence type="ECO:0000256" key="1">
    <source>
        <dbReference type="SAM" id="Phobius"/>
    </source>
</evidence>
<comment type="caution">
    <text evidence="3">The sequence shown here is derived from an EMBL/GenBank/DDBJ whole genome shotgun (WGS) entry which is preliminary data.</text>
</comment>
<dbReference type="Pfam" id="PF22738">
    <property type="entry name" value="NNH7"/>
    <property type="match status" value="1"/>
</dbReference>
<proteinExistence type="predicted"/>
<feature type="transmembrane region" description="Helical" evidence="1">
    <location>
        <begin position="21"/>
        <end position="43"/>
    </location>
</feature>
<organism evidence="3 4">
    <name type="scientific">Actinoallomurus bryophytorum</name>
    <dbReference type="NCBI Taxonomy" id="1490222"/>
    <lineage>
        <taxon>Bacteria</taxon>
        <taxon>Bacillati</taxon>
        <taxon>Actinomycetota</taxon>
        <taxon>Actinomycetes</taxon>
        <taxon>Streptosporangiales</taxon>
        <taxon>Thermomonosporaceae</taxon>
        <taxon>Actinoallomurus</taxon>
    </lineage>
</organism>
<dbReference type="InterPro" id="IPR054567">
    <property type="entry name" value="NNH7"/>
</dbReference>
<keyword evidence="1" id="KW-0472">Membrane</keyword>
<dbReference type="EMBL" id="VFOZ01000001">
    <property type="protein sequence ID" value="TQL98876.1"/>
    <property type="molecule type" value="Genomic_DNA"/>
</dbReference>
<dbReference type="SUPFAM" id="SSF52540">
    <property type="entry name" value="P-loop containing nucleoside triphosphate hydrolases"/>
    <property type="match status" value="1"/>
</dbReference>
<evidence type="ECO:0000313" key="3">
    <source>
        <dbReference type="EMBL" id="TQL98876.1"/>
    </source>
</evidence>
<dbReference type="Gene3D" id="3.40.50.300">
    <property type="entry name" value="P-loop containing nucleotide triphosphate hydrolases"/>
    <property type="match status" value="1"/>
</dbReference>
<evidence type="ECO:0000313" key="4">
    <source>
        <dbReference type="Proteomes" id="UP000316096"/>
    </source>
</evidence>
<gene>
    <name evidence="3" type="ORF">FB559_4511</name>
</gene>
<keyword evidence="4" id="KW-1185">Reference proteome</keyword>
<dbReference type="OrthoDB" id="419933at2"/>
<dbReference type="RefSeq" id="WP_141957426.1">
    <property type="nucleotide sequence ID" value="NZ_VFOZ01000001.1"/>
</dbReference>
<reference evidence="3 4" key="1">
    <citation type="submission" date="2019-06" db="EMBL/GenBank/DDBJ databases">
        <title>Sequencing the genomes of 1000 actinobacteria strains.</title>
        <authorList>
            <person name="Klenk H.-P."/>
        </authorList>
    </citation>
    <scope>NUCLEOTIDE SEQUENCE [LARGE SCALE GENOMIC DNA]</scope>
    <source>
        <strain evidence="3 4">DSM 102200</strain>
    </source>
</reference>
<protein>
    <recommendedName>
        <fullName evidence="2">NACHT N-terminal Helical domain-containing protein</fullName>
    </recommendedName>
</protein>
<keyword evidence="1" id="KW-1133">Transmembrane helix</keyword>
<sequence>MSESLTYVDALKILGDRQSRLIGLLDGVMSAGLATWAATAWTMGADPSAPMNLFDLKDEVVRFGHESVRRVSERRNGLSRYDRTQRLAAAHAVLVVSSYFETLDRTSLPLTPERLAATAGERLTHGGSPPKGYVDLIDGLLTDRLPMPEPHVPYARTREAIEAVYELMSRRLATLIRAAPAWESLAGRERTRALDTVRKMPPQALTTYDDAFRRLATDNREFEVWASFTEAAGLSAGLSEVGRLLSEMAGERPGDRPRSHLIRTYRAALADPVVATGHAPEWVALPTLGEAYVSPRCKAAEVRPGDAPSGQEWWAAQEPIPYVETFLAGFLTLPRAVQAPLVVLGEPGSGKSKLTEVLAARLPEQDFLPIRVELRDVEAESLIQEQIEQAIFRQAGERAAFHDLLDAAPGALPVVMLDGFDELLQAAGVNRYDYLEQVRDFQRRQLALGRPVVVIVTSRTVVADRVRYPAGSIALQLQPFSDDQVRQWLDVWRRHNADILKSRGLLPLTAEAALSHRELARQPLLLLMLAVFDATENALLNGDASLGQAELYEALLMDFALREIRKYPGNQSLSLSAQRKLAETELDRLAAVALAMFARGRQSVSDSELDRDLALLRPEPNGAEPDADEAALSLAQRAIGRFFFIHRSEAHARGHRTRTYEFLHTTFGEFLVAWLTNRALADLVAVHDLVRSRSTAGGRLDDGFLHSILSFACVAERVPVVDFLAAIFGGLPDTARESYRELLLEILDGALYPHPSRSYPAYEPARHTLTRRLAAYSANLTVLLVLLSGKGGLDVRTMFRGTGAAVERWIEHSHLWKSQLTASEWNGLVNTLRVRASRDEATVDVTLTREDGSPARLLDAFVISPHTARLELTDYDVLLSHDPAESFDLSTPAGTELGFVIRKMAFLPNWRMGMLLLQAVPYFRAMGDQVRWRQGEDGAVLPAYLLSLLDYSGDTPAWERAQRYAPCLEVLEEFPGLEKQVLLRLRDDARTLPIATTVDLLREVSRVPPSEAYMDVVNDLWARNSGKTSPGIGGRGMLIALVRSLHQKWPDADLDRITAALRTAAYGRRRPPDS</sequence>
<dbReference type="AlphaFoldDB" id="A0A543CP43"/>
<accession>A0A543CP43</accession>